<evidence type="ECO:0000313" key="2">
    <source>
        <dbReference type="Proteomes" id="UP001497602"/>
    </source>
</evidence>
<proteinExistence type="predicted"/>
<reference evidence="1 2" key="1">
    <citation type="submission" date="2024-05" db="EMBL/GenBank/DDBJ databases">
        <authorList>
            <person name="Duchaud E."/>
        </authorList>
    </citation>
    <scope>NUCLEOTIDE SEQUENCE [LARGE SCALE GENOMIC DNA]</scope>
    <source>
        <strain evidence="1">Ena-SAMPLE-TAB-13-05-2024-13:56:06:370-140305</strain>
    </source>
</reference>
<keyword evidence="2" id="KW-1185">Reference proteome</keyword>
<organism evidence="1 2">
    <name type="scientific">Tenacibaculum vairaonense</name>
    <dbReference type="NCBI Taxonomy" id="3137860"/>
    <lineage>
        <taxon>Bacteria</taxon>
        <taxon>Pseudomonadati</taxon>
        <taxon>Bacteroidota</taxon>
        <taxon>Flavobacteriia</taxon>
        <taxon>Flavobacteriales</taxon>
        <taxon>Flavobacteriaceae</taxon>
        <taxon>Tenacibaculum</taxon>
    </lineage>
</organism>
<sequence length="312" mass="34550">MEQTKKTLKQFFETGDKPTQQQYADLIDSYVDAKQPEGEPNRRFVIDETGKVTVAPAQEIPEYDISNLEGNTLVLLKNGKIVKKINLSSYIDDTNLARLVSGKVDKNGMATFTRDDDSTFTVDFSSIVGGNVQQIQANWQQTDKTQPDFIKNKPNLNLTGGFPPNFYEEGQWNPDFGSFGFSYNTTSKIGKYIKIGNLVHIAISLKGITTPENTVTDLTNTFYISLPFARDLTLQPTSNFKINHFILGANSTQIPSNNLSAHVGNIGVGTHVVFNYTITGTQNITRLGKLTINNGQINITGTYFTDTKKPNG</sequence>
<dbReference type="EMBL" id="CAXJRC010000042">
    <property type="protein sequence ID" value="CAL2107898.1"/>
    <property type="molecule type" value="Genomic_DNA"/>
</dbReference>
<gene>
    <name evidence="1" type="ORF">T190115A13A_50140</name>
</gene>
<name>A0ABM9PQ42_9FLAO</name>
<dbReference type="RefSeq" id="WP_348739497.1">
    <property type="nucleotide sequence ID" value="NZ_CAXJRC010000042.1"/>
</dbReference>
<comment type="caution">
    <text evidence="1">The sequence shown here is derived from an EMBL/GenBank/DDBJ whole genome shotgun (WGS) entry which is preliminary data.</text>
</comment>
<protein>
    <submittedName>
        <fullName evidence="1">Uncharacterized protein</fullName>
    </submittedName>
</protein>
<accession>A0ABM9PQ42</accession>
<evidence type="ECO:0000313" key="1">
    <source>
        <dbReference type="EMBL" id="CAL2107898.1"/>
    </source>
</evidence>
<dbReference type="Proteomes" id="UP001497602">
    <property type="component" value="Unassembled WGS sequence"/>
</dbReference>